<proteinExistence type="predicted"/>
<protein>
    <submittedName>
        <fullName evidence="1">Uncharacterized protein</fullName>
    </submittedName>
</protein>
<evidence type="ECO:0000313" key="1">
    <source>
        <dbReference type="EMBL" id="WGZ90934.1"/>
    </source>
</evidence>
<dbReference type="AlphaFoldDB" id="A0AA95H9M0"/>
<gene>
    <name evidence="1" type="ORF">QJT80_00345</name>
</gene>
<dbReference type="Proteomes" id="UP001300672">
    <property type="component" value="Chromosome"/>
</dbReference>
<accession>A0AA95H9M0</accession>
<dbReference type="KEGG" id="tdu:QJT80_00345"/>
<reference evidence="1" key="2">
    <citation type="submission" date="2023-04" db="EMBL/GenBank/DDBJ databases">
        <authorList>
            <person name="Beletskiy A.V."/>
            <person name="Mardanov A.V."/>
            <person name="Ravin N.V."/>
        </authorList>
    </citation>
    <scope>NUCLEOTIDE SEQUENCE</scope>
    <source>
        <strain evidence="1">GKL-01</strain>
    </source>
</reference>
<dbReference type="EMBL" id="CP124755">
    <property type="protein sequence ID" value="WGZ90934.1"/>
    <property type="molecule type" value="Genomic_DNA"/>
</dbReference>
<organism evidence="1">
    <name type="scientific">Candidatus Thiocaldithrix dubininis</name>
    <dbReference type="NCBI Taxonomy" id="3080823"/>
    <lineage>
        <taxon>Bacteria</taxon>
        <taxon>Pseudomonadati</taxon>
        <taxon>Pseudomonadota</taxon>
        <taxon>Gammaproteobacteria</taxon>
        <taxon>Thiotrichales</taxon>
        <taxon>Thiotrichaceae</taxon>
        <taxon>Candidatus Thiocaldithrix</taxon>
    </lineage>
</organism>
<name>A0AA95H9M0_9GAMM</name>
<sequence>MSHTSVLRRMLNSCSLVQLEDHYESKKVKLSESKISDSSIEILHVPPDTIVLDLDSAFNIEKLFHGKAGECKRADYILLSESAERVLFIEMKRSNSSATDISLQLRGALCAFEYCQIIAREFFDEHNFLKTYQKRFISIRHTDGYKRKTAIERTAGLGQKHCLPDTPLRISWAKTIQFKQLAA</sequence>
<reference evidence="1" key="1">
    <citation type="journal article" date="2023" name="Int. J. Mol. Sci.">
        <title>Metagenomics Revealed a New Genus 'Candidatus Thiocaldithrix dubininis' gen. nov., sp. nov. and a New Species 'Candidatus Thiothrix putei' sp. nov. in the Family Thiotrichaceae, Some Members of Which Have Traits of Both Na+- and H+-Motive Energetics.</title>
        <authorList>
            <person name="Ravin N.V."/>
            <person name="Muntyan M.S."/>
            <person name="Smolyakov D.D."/>
            <person name="Rudenko T.S."/>
            <person name="Beletsky A.V."/>
            <person name="Mardanov A.V."/>
            <person name="Grabovich M.Y."/>
        </authorList>
    </citation>
    <scope>NUCLEOTIDE SEQUENCE</scope>
    <source>
        <strain evidence="1">GKL-01</strain>
    </source>
</reference>